<dbReference type="EMBL" id="JACVVK020000142">
    <property type="protein sequence ID" value="KAK7489097.1"/>
    <property type="molecule type" value="Genomic_DNA"/>
</dbReference>
<sequence length="118" mass="13728">MYTNVSSTRFPRNKGRKAKVPFTCCRPVSSDVLSETSEWDVSIMQYKLQNESCPVEPTATNSHYNDGCYYRLNRIYERIVIMFLVVVALIVVIEVAAWVTAFRLARCLQRTFSDFDLW</sequence>
<name>A0ABD0KPM6_9CAEN</name>
<gene>
    <name evidence="2" type="ORF">BaRGS_00019611</name>
</gene>
<feature type="transmembrane region" description="Helical" evidence="1">
    <location>
        <begin position="79"/>
        <end position="101"/>
    </location>
</feature>
<keyword evidence="1" id="KW-1133">Transmembrane helix</keyword>
<keyword evidence="1" id="KW-0472">Membrane</keyword>
<dbReference type="AlphaFoldDB" id="A0ABD0KPM6"/>
<keyword evidence="3" id="KW-1185">Reference proteome</keyword>
<proteinExistence type="predicted"/>
<evidence type="ECO:0000256" key="1">
    <source>
        <dbReference type="SAM" id="Phobius"/>
    </source>
</evidence>
<dbReference type="Proteomes" id="UP001519460">
    <property type="component" value="Unassembled WGS sequence"/>
</dbReference>
<accession>A0ABD0KPM6</accession>
<organism evidence="2 3">
    <name type="scientific">Batillaria attramentaria</name>
    <dbReference type="NCBI Taxonomy" id="370345"/>
    <lineage>
        <taxon>Eukaryota</taxon>
        <taxon>Metazoa</taxon>
        <taxon>Spiralia</taxon>
        <taxon>Lophotrochozoa</taxon>
        <taxon>Mollusca</taxon>
        <taxon>Gastropoda</taxon>
        <taxon>Caenogastropoda</taxon>
        <taxon>Sorbeoconcha</taxon>
        <taxon>Cerithioidea</taxon>
        <taxon>Batillariidae</taxon>
        <taxon>Batillaria</taxon>
    </lineage>
</organism>
<evidence type="ECO:0000313" key="3">
    <source>
        <dbReference type="Proteomes" id="UP001519460"/>
    </source>
</evidence>
<reference evidence="2 3" key="1">
    <citation type="journal article" date="2023" name="Sci. Data">
        <title>Genome assembly of the Korean intertidal mud-creeper Batillaria attramentaria.</title>
        <authorList>
            <person name="Patra A.K."/>
            <person name="Ho P.T."/>
            <person name="Jun S."/>
            <person name="Lee S.J."/>
            <person name="Kim Y."/>
            <person name="Won Y.J."/>
        </authorList>
    </citation>
    <scope>NUCLEOTIDE SEQUENCE [LARGE SCALE GENOMIC DNA]</scope>
    <source>
        <strain evidence="2">Wonlab-2016</strain>
    </source>
</reference>
<keyword evidence="1" id="KW-0812">Transmembrane</keyword>
<comment type="caution">
    <text evidence="2">The sequence shown here is derived from an EMBL/GenBank/DDBJ whole genome shotgun (WGS) entry which is preliminary data.</text>
</comment>
<protein>
    <submittedName>
        <fullName evidence="2">Uncharacterized protein</fullName>
    </submittedName>
</protein>
<evidence type="ECO:0000313" key="2">
    <source>
        <dbReference type="EMBL" id="KAK7489097.1"/>
    </source>
</evidence>